<dbReference type="PANTHER" id="PTHR30136:SF24">
    <property type="entry name" value="HTH-TYPE TRANSCRIPTIONAL REPRESSOR ALLR"/>
    <property type="match status" value="1"/>
</dbReference>
<name>A0ABS9T972_9PSEU</name>
<evidence type="ECO:0000259" key="4">
    <source>
        <dbReference type="PROSITE" id="PS51077"/>
    </source>
</evidence>
<keyword evidence="2" id="KW-0238">DNA-binding</keyword>
<dbReference type="Proteomes" id="UP001299970">
    <property type="component" value="Unassembled WGS sequence"/>
</dbReference>
<evidence type="ECO:0000259" key="5">
    <source>
        <dbReference type="PROSITE" id="PS51078"/>
    </source>
</evidence>
<dbReference type="PROSITE" id="PS51077">
    <property type="entry name" value="HTH_ICLR"/>
    <property type="match status" value="1"/>
</dbReference>
<dbReference type="InterPro" id="IPR050707">
    <property type="entry name" value="HTH_MetabolicPath_Reg"/>
</dbReference>
<dbReference type="InterPro" id="IPR014757">
    <property type="entry name" value="Tscrpt_reg_IclR_C"/>
</dbReference>
<dbReference type="SUPFAM" id="SSF55781">
    <property type="entry name" value="GAF domain-like"/>
    <property type="match status" value="1"/>
</dbReference>
<keyword evidence="3" id="KW-0804">Transcription</keyword>
<dbReference type="SUPFAM" id="SSF46785">
    <property type="entry name" value="Winged helix' DNA-binding domain"/>
    <property type="match status" value="1"/>
</dbReference>
<accession>A0ABS9T972</accession>
<dbReference type="InterPro" id="IPR036390">
    <property type="entry name" value="WH_DNA-bd_sf"/>
</dbReference>
<dbReference type="InterPro" id="IPR029016">
    <property type="entry name" value="GAF-like_dom_sf"/>
</dbReference>
<evidence type="ECO:0000313" key="7">
    <source>
        <dbReference type="Proteomes" id="UP001299970"/>
    </source>
</evidence>
<dbReference type="InterPro" id="IPR005471">
    <property type="entry name" value="Tscrpt_reg_IclR_N"/>
</dbReference>
<feature type="domain" description="HTH iclR-type" evidence="4">
    <location>
        <begin position="9"/>
        <end position="69"/>
    </location>
</feature>
<dbReference type="EMBL" id="JAKXMK010000004">
    <property type="protein sequence ID" value="MCH6165089.1"/>
    <property type="molecule type" value="Genomic_DNA"/>
</dbReference>
<dbReference type="Pfam" id="PF09339">
    <property type="entry name" value="HTH_IclR"/>
    <property type="match status" value="1"/>
</dbReference>
<dbReference type="Pfam" id="PF01614">
    <property type="entry name" value="IclR_C"/>
    <property type="match status" value="1"/>
</dbReference>
<sequence>MPPSTESGLSSVGRALRLLEAVAEGPPLGATELAARLTTSKATAFRLARTLQANGYLEQLEDARYRLGPRCLVLGARVSSEIDLRQELRGAEEELYARTQETVLLTVMAGRFAVCLDSIPSSHAVVSVAQIGTVWPPHAVSGGLAILAEDDELRDEYLAEPLTSHAPDTITDPSALRDVLVETRRVGYAVNDNYLRPGVCAIGAVVRKPSGEAVAALSVMLPELRLRETGVETLSQTVCAVADRASHHLGWRPVTAAG</sequence>
<comment type="caution">
    <text evidence="6">The sequence shown here is derived from an EMBL/GenBank/DDBJ whole genome shotgun (WGS) entry which is preliminary data.</text>
</comment>
<dbReference type="RefSeq" id="WP_241035124.1">
    <property type="nucleotide sequence ID" value="NZ_BAAAJF010000018.1"/>
</dbReference>
<keyword evidence="7" id="KW-1185">Reference proteome</keyword>
<feature type="domain" description="IclR-ED" evidence="5">
    <location>
        <begin position="70"/>
        <end position="251"/>
    </location>
</feature>
<organism evidence="6 7">
    <name type="scientific">Pseudonocardia alaniniphila</name>
    <dbReference type="NCBI Taxonomy" id="75291"/>
    <lineage>
        <taxon>Bacteria</taxon>
        <taxon>Bacillati</taxon>
        <taxon>Actinomycetota</taxon>
        <taxon>Actinomycetes</taxon>
        <taxon>Pseudonocardiales</taxon>
        <taxon>Pseudonocardiaceae</taxon>
        <taxon>Pseudonocardia</taxon>
    </lineage>
</organism>
<evidence type="ECO:0000256" key="1">
    <source>
        <dbReference type="ARBA" id="ARBA00023015"/>
    </source>
</evidence>
<dbReference type="Gene3D" id="3.30.450.40">
    <property type="match status" value="1"/>
</dbReference>
<keyword evidence="1" id="KW-0805">Transcription regulation</keyword>
<evidence type="ECO:0000256" key="3">
    <source>
        <dbReference type="ARBA" id="ARBA00023163"/>
    </source>
</evidence>
<proteinExistence type="predicted"/>
<dbReference type="SMART" id="SM00346">
    <property type="entry name" value="HTH_ICLR"/>
    <property type="match status" value="1"/>
</dbReference>
<gene>
    <name evidence="6" type="ORF">MMF94_05280</name>
</gene>
<dbReference type="PANTHER" id="PTHR30136">
    <property type="entry name" value="HELIX-TURN-HELIX TRANSCRIPTIONAL REGULATOR, ICLR FAMILY"/>
    <property type="match status" value="1"/>
</dbReference>
<dbReference type="PROSITE" id="PS51078">
    <property type="entry name" value="ICLR_ED"/>
    <property type="match status" value="1"/>
</dbReference>
<dbReference type="InterPro" id="IPR036388">
    <property type="entry name" value="WH-like_DNA-bd_sf"/>
</dbReference>
<evidence type="ECO:0000313" key="6">
    <source>
        <dbReference type="EMBL" id="MCH6165089.1"/>
    </source>
</evidence>
<reference evidence="6 7" key="1">
    <citation type="submission" date="2022-03" db="EMBL/GenBank/DDBJ databases">
        <title>Pseudonocardia alaer sp. nov., a novel actinomycete isolated from reed forest soil.</title>
        <authorList>
            <person name="Wang L."/>
        </authorList>
    </citation>
    <scope>NUCLEOTIDE SEQUENCE [LARGE SCALE GENOMIC DNA]</scope>
    <source>
        <strain evidence="6 7">Y-16303</strain>
    </source>
</reference>
<evidence type="ECO:0000256" key="2">
    <source>
        <dbReference type="ARBA" id="ARBA00023125"/>
    </source>
</evidence>
<dbReference type="Gene3D" id="1.10.10.10">
    <property type="entry name" value="Winged helix-like DNA-binding domain superfamily/Winged helix DNA-binding domain"/>
    <property type="match status" value="1"/>
</dbReference>
<protein>
    <submittedName>
        <fullName evidence="6">IclR family transcriptional regulator</fullName>
    </submittedName>
</protein>